<comment type="caution">
    <text evidence="1">The sequence shown here is derived from an EMBL/GenBank/DDBJ whole genome shotgun (WGS) entry which is preliminary data.</text>
</comment>
<name>A0A3A1VSB4_9BACL</name>
<protein>
    <submittedName>
        <fullName evidence="1">Uncharacterized protein</fullName>
    </submittedName>
</protein>
<dbReference type="OrthoDB" id="9808343at2"/>
<dbReference type="EMBL" id="QXQA01000001">
    <property type="protein sequence ID" value="RIX60390.1"/>
    <property type="molecule type" value="Genomic_DNA"/>
</dbReference>
<accession>A0A3A1VSB4</accession>
<reference evidence="1 2" key="1">
    <citation type="submission" date="2018-09" db="EMBL/GenBank/DDBJ databases">
        <title>Paenibacillus aracenensis nov. sp. isolated from a cave in southern Spain.</title>
        <authorList>
            <person name="Jurado V."/>
            <person name="Gutierrez-Patricio S."/>
            <person name="Gonzalez-Pimentel J.L."/>
            <person name="Miller A.Z."/>
            <person name="Laiz L."/>
            <person name="Saiz-Jimenez C."/>
        </authorList>
    </citation>
    <scope>NUCLEOTIDE SEQUENCE [LARGE SCALE GENOMIC DNA]</scope>
    <source>
        <strain evidence="1 2">DSM 22867</strain>
    </source>
</reference>
<keyword evidence="2" id="KW-1185">Reference proteome</keyword>
<gene>
    <name evidence="1" type="ORF">D3P08_02180</name>
</gene>
<evidence type="ECO:0000313" key="1">
    <source>
        <dbReference type="EMBL" id="RIX60390.1"/>
    </source>
</evidence>
<organism evidence="1 2">
    <name type="scientific">Paenibacillus nanensis</name>
    <dbReference type="NCBI Taxonomy" id="393251"/>
    <lineage>
        <taxon>Bacteria</taxon>
        <taxon>Bacillati</taxon>
        <taxon>Bacillota</taxon>
        <taxon>Bacilli</taxon>
        <taxon>Bacillales</taxon>
        <taxon>Paenibacillaceae</taxon>
        <taxon>Paenibacillus</taxon>
    </lineage>
</organism>
<sequence>MKLFAVVKSIGRRNRYLERVEIELDAHPGTLRGLIAAIVTRNIKALQNGQSDASLIKYLTNEEIQAQGSAGKVGFGHIYNENPPPTRDSVHAAILAYEDGLYRVFIREEEVTALEERLNIEDGDEIVFMRLTMLAGAMW</sequence>
<dbReference type="Proteomes" id="UP000266482">
    <property type="component" value="Unassembled WGS sequence"/>
</dbReference>
<dbReference type="RefSeq" id="WP_119597765.1">
    <property type="nucleotide sequence ID" value="NZ_QXQA01000001.1"/>
</dbReference>
<proteinExistence type="predicted"/>
<evidence type="ECO:0000313" key="2">
    <source>
        <dbReference type="Proteomes" id="UP000266482"/>
    </source>
</evidence>
<dbReference type="AlphaFoldDB" id="A0A3A1VSB4"/>